<organism evidence="6 7">
    <name type="scientific">Sphaerimonospora cavernae</name>
    <dbReference type="NCBI Taxonomy" id="1740611"/>
    <lineage>
        <taxon>Bacteria</taxon>
        <taxon>Bacillati</taxon>
        <taxon>Actinomycetota</taxon>
        <taxon>Actinomycetes</taxon>
        <taxon>Streptosporangiales</taxon>
        <taxon>Streptosporangiaceae</taxon>
        <taxon>Sphaerimonospora</taxon>
    </lineage>
</organism>
<keyword evidence="3 6" id="KW-0418">Kinase</keyword>
<dbReference type="InterPro" id="IPR018485">
    <property type="entry name" value="FGGY_C"/>
</dbReference>
<dbReference type="InterPro" id="IPR043129">
    <property type="entry name" value="ATPase_NBD"/>
</dbReference>
<sequence length="506" mass="53147">MVGHGGGIGLALDIGTSMVKAAAYDAEGRLLAAARAAAPVRRPQPGYCEYDTDDVWASLRAAVAEVLATVGGRVERVSCTGQGDGCWLIDADGASVGRAILWNDGRAADIVKRWTESGLADIAYRINGSAHFAGSQGAILQWLRENEPTRVDRARYALFATGWLAHKLCGEAIMDRSDASLPWLDLHTGAISEELLRTHELTWSARLRPRLLDGHPVVGGLTEAAARDLGVDPGVPVVAGPFDSVAMALGAAVLDPGDALVILGTTLIVEGVTEHPSPSGEPAGMTLATAVPGRWLQLMGTLSGTDTLNWGAELLDIATAREYVELAGGSVPGAHGVRVLPYFSPAGERAPFIDATARGSVLGLTLDHTRGDLVRAHVEGLAYALRHCVETLHEPPAQLTVCGGASASPVLCQVLADVLGTPIRVLGGVELGTLGADVAARVALSAGEVHTVARSSLPESVLYYPDPATSAFYEIEYKRFHELRDQARPTWATLADARRAVEGVVQ</sequence>
<feature type="domain" description="Carbohydrate kinase FGGY C-terminal" evidence="5">
    <location>
        <begin position="260"/>
        <end position="443"/>
    </location>
</feature>
<dbReference type="PANTHER" id="PTHR43095:SF3">
    <property type="entry name" value="L-XYLULOSE_3-KETO-L-GULONATE KINASE"/>
    <property type="match status" value="1"/>
</dbReference>
<comment type="caution">
    <text evidence="6">The sequence shown here is derived from an EMBL/GenBank/DDBJ whole genome shotgun (WGS) entry which is preliminary data.</text>
</comment>
<dbReference type="SUPFAM" id="SSF53067">
    <property type="entry name" value="Actin-like ATPase domain"/>
    <property type="match status" value="2"/>
</dbReference>
<dbReference type="RefSeq" id="WP_394299860.1">
    <property type="nucleotide sequence ID" value="NZ_JBHMQT010000006.1"/>
</dbReference>
<evidence type="ECO:0000256" key="3">
    <source>
        <dbReference type="ARBA" id="ARBA00022777"/>
    </source>
</evidence>
<evidence type="ECO:0000313" key="6">
    <source>
        <dbReference type="EMBL" id="MFC0861631.1"/>
    </source>
</evidence>
<feature type="domain" description="Carbohydrate kinase FGGY N-terminal" evidence="4">
    <location>
        <begin position="10"/>
        <end position="250"/>
    </location>
</feature>
<evidence type="ECO:0000259" key="5">
    <source>
        <dbReference type="Pfam" id="PF02782"/>
    </source>
</evidence>
<dbReference type="InterPro" id="IPR050406">
    <property type="entry name" value="FGGY_Carb_Kinase"/>
</dbReference>
<gene>
    <name evidence="6" type="ORF">ACFHYQ_04895</name>
</gene>
<comment type="similarity">
    <text evidence="1">Belongs to the FGGY kinase family.</text>
</comment>
<dbReference type="Pfam" id="PF02782">
    <property type="entry name" value="FGGY_C"/>
    <property type="match status" value="1"/>
</dbReference>
<dbReference type="PANTHER" id="PTHR43095">
    <property type="entry name" value="SUGAR KINASE"/>
    <property type="match status" value="1"/>
</dbReference>
<evidence type="ECO:0000256" key="1">
    <source>
        <dbReference type="ARBA" id="ARBA00009156"/>
    </source>
</evidence>
<evidence type="ECO:0000313" key="7">
    <source>
        <dbReference type="Proteomes" id="UP001589870"/>
    </source>
</evidence>
<reference evidence="6 7" key="1">
    <citation type="submission" date="2024-09" db="EMBL/GenBank/DDBJ databases">
        <authorList>
            <person name="Sun Q."/>
            <person name="Mori K."/>
        </authorList>
    </citation>
    <scope>NUCLEOTIDE SEQUENCE [LARGE SCALE GENOMIC DNA]</scope>
    <source>
        <strain evidence="6 7">TBRC 1851</strain>
    </source>
</reference>
<dbReference type="EMBL" id="JBHMQT010000006">
    <property type="protein sequence ID" value="MFC0861631.1"/>
    <property type="molecule type" value="Genomic_DNA"/>
</dbReference>
<evidence type="ECO:0000256" key="2">
    <source>
        <dbReference type="ARBA" id="ARBA00022679"/>
    </source>
</evidence>
<evidence type="ECO:0000259" key="4">
    <source>
        <dbReference type="Pfam" id="PF00370"/>
    </source>
</evidence>
<keyword evidence="2" id="KW-0808">Transferase</keyword>
<dbReference type="Gene3D" id="3.30.420.40">
    <property type="match status" value="2"/>
</dbReference>
<dbReference type="PIRSF" id="PIRSF000538">
    <property type="entry name" value="GlpK"/>
    <property type="match status" value="1"/>
</dbReference>
<dbReference type="InterPro" id="IPR000577">
    <property type="entry name" value="Carb_kinase_FGGY"/>
</dbReference>
<accession>A0ABV6TZM1</accession>
<dbReference type="GO" id="GO:0016301">
    <property type="term" value="F:kinase activity"/>
    <property type="evidence" value="ECO:0007669"/>
    <property type="project" value="UniProtKB-KW"/>
</dbReference>
<protein>
    <submittedName>
        <fullName evidence="6">FGGY family carbohydrate kinase</fullName>
    </submittedName>
</protein>
<proteinExistence type="inferred from homology"/>
<dbReference type="Proteomes" id="UP001589870">
    <property type="component" value="Unassembled WGS sequence"/>
</dbReference>
<dbReference type="Pfam" id="PF00370">
    <property type="entry name" value="FGGY_N"/>
    <property type="match status" value="1"/>
</dbReference>
<keyword evidence="7" id="KW-1185">Reference proteome</keyword>
<name>A0ABV6TZM1_9ACTN</name>
<dbReference type="InterPro" id="IPR018484">
    <property type="entry name" value="FGGY_N"/>
</dbReference>